<feature type="region of interest" description="Disordered" evidence="1">
    <location>
        <begin position="662"/>
        <end position="698"/>
    </location>
</feature>
<gene>
    <name evidence="3" type="ORF">QC761_0068820</name>
</gene>
<feature type="compositionally biased region" description="Basic and acidic residues" evidence="1">
    <location>
        <begin position="861"/>
        <end position="882"/>
    </location>
</feature>
<dbReference type="PROSITE" id="PS50174">
    <property type="entry name" value="G_PATCH"/>
    <property type="match status" value="1"/>
</dbReference>
<protein>
    <recommendedName>
        <fullName evidence="2">G-patch domain-containing protein</fullName>
    </recommendedName>
</protein>
<feature type="compositionally biased region" description="Polar residues" evidence="1">
    <location>
        <begin position="226"/>
        <end position="236"/>
    </location>
</feature>
<accession>A0ABR0FJN4</accession>
<dbReference type="InterPro" id="IPR011666">
    <property type="entry name" value="DUF1604"/>
</dbReference>
<feature type="compositionally biased region" description="Low complexity" evidence="1">
    <location>
        <begin position="720"/>
        <end position="739"/>
    </location>
</feature>
<dbReference type="PANTHER" id="PTHR13384">
    <property type="entry name" value="G PATCH DOMAIN-CONTAINING PROTEIN 1"/>
    <property type="match status" value="1"/>
</dbReference>
<dbReference type="Pfam" id="PF07713">
    <property type="entry name" value="DUF1604"/>
    <property type="match status" value="1"/>
</dbReference>
<dbReference type="Proteomes" id="UP001322138">
    <property type="component" value="Unassembled WGS sequence"/>
</dbReference>
<feature type="region of interest" description="Disordered" evidence="1">
    <location>
        <begin position="363"/>
        <end position="392"/>
    </location>
</feature>
<feature type="compositionally biased region" description="Polar residues" evidence="1">
    <location>
        <begin position="666"/>
        <end position="677"/>
    </location>
</feature>
<feature type="region of interest" description="Disordered" evidence="1">
    <location>
        <begin position="619"/>
        <end position="642"/>
    </location>
</feature>
<dbReference type="InterPro" id="IPR000467">
    <property type="entry name" value="G_patch_dom"/>
</dbReference>
<reference evidence="3 4" key="1">
    <citation type="journal article" date="2023" name="bioRxiv">
        <title>High-quality genome assemblies of four members of thePodospora anserinaspecies complex.</title>
        <authorList>
            <person name="Ament-Velasquez S.L."/>
            <person name="Vogan A.A."/>
            <person name="Wallerman O."/>
            <person name="Hartmann F."/>
            <person name="Gautier V."/>
            <person name="Silar P."/>
            <person name="Giraud T."/>
            <person name="Johannesson H."/>
        </authorList>
    </citation>
    <scope>NUCLEOTIDE SEQUENCE [LARGE SCALE GENOMIC DNA]</scope>
    <source>
        <strain evidence="3 4">CBS 112042</strain>
    </source>
</reference>
<evidence type="ECO:0000313" key="4">
    <source>
        <dbReference type="Proteomes" id="UP001322138"/>
    </source>
</evidence>
<feature type="region of interest" description="Disordered" evidence="1">
    <location>
        <begin position="218"/>
        <end position="284"/>
    </location>
</feature>
<feature type="region of interest" description="Disordered" evidence="1">
    <location>
        <begin position="84"/>
        <end position="108"/>
    </location>
</feature>
<feature type="region of interest" description="Disordered" evidence="1">
    <location>
        <begin position="1112"/>
        <end position="1134"/>
    </location>
</feature>
<evidence type="ECO:0000256" key="1">
    <source>
        <dbReference type="SAM" id="MobiDB-lite"/>
    </source>
</evidence>
<feature type="compositionally biased region" description="Basic and acidic residues" evidence="1">
    <location>
        <begin position="92"/>
        <end position="106"/>
    </location>
</feature>
<feature type="compositionally biased region" description="Basic and acidic residues" evidence="1">
    <location>
        <begin position="620"/>
        <end position="632"/>
    </location>
</feature>
<name>A0ABR0FJN4_9PEZI</name>
<feature type="compositionally biased region" description="Low complexity" evidence="1">
    <location>
        <begin position="831"/>
        <end position="859"/>
    </location>
</feature>
<feature type="region of interest" description="Disordered" evidence="1">
    <location>
        <begin position="556"/>
        <end position="588"/>
    </location>
</feature>
<feature type="region of interest" description="Disordered" evidence="1">
    <location>
        <begin position="718"/>
        <end position="743"/>
    </location>
</feature>
<comment type="caution">
    <text evidence="3">The sequence shown here is derived from an EMBL/GenBank/DDBJ whole genome shotgun (WGS) entry which is preliminary data.</text>
</comment>
<evidence type="ECO:0000259" key="2">
    <source>
        <dbReference type="PROSITE" id="PS50174"/>
    </source>
</evidence>
<organism evidence="3 4">
    <name type="scientific">Podospora bellae-mahoneyi</name>
    <dbReference type="NCBI Taxonomy" id="2093777"/>
    <lineage>
        <taxon>Eukaryota</taxon>
        <taxon>Fungi</taxon>
        <taxon>Dikarya</taxon>
        <taxon>Ascomycota</taxon>
        <taxon>Pezizomycotina</taxon>
        <taxon>Sordariomycetes</taxon>
        <taxon>Sordariomycetidae</taxon>
        <taxon>Sordariales</taxon>
        <taxon>Podosporaceae</taxon>
        <taxon>Podospora</taxon>
    </lineage>
</organism>
<evidence type="ECO:0000313" key="3">
    <source>
        <dbReference type="EMBL" id="KAK4643532.1"/>
    </source>
</evidence>
<feature type="domain" description="G-patch" evidence="2">
    <location>
        <begin position="152"/>
        <end position="220"/>
    </location>
</feature>
<dbReference type="Pfam" id="PF01585">
    <property type="entry name" value="G-patch"/>
    <property type="match status" value="1"/>
</dbReference>
<dbReference type="PANTHER" id="PTHR13384:SF19">
    <property type="entry name" value="G PATCH DOMAIN-CONTAINING PROTEIN 1"/>
    <property type="match status" value="1"/>
</dbReference>
<sequence length="1300" mass="140956">MSYKRSRAAYEADLTTQQSPYVFFGTPLPPLDPDVRDDGSYVPIWKQEVRDERGRKRLHGAFTGGFSAGYFNTVGSKEGWTPSTFVSSRTNRWKDDPKSAQQRPEDFMDEEDLADAEEDRRIQTKAAFAGLGSTENDASRATGLMGLFRATGETMGEKLLKKMGWKEGQGIGPKIRRKARLELRSDSSGPGETYLFAPENVPMISFVRKTDHKGLGYGGHARLTPIGSSNKNNSASHSDDEDDDETMGGFGKPRFTLPTDRKKKKDNKPRGGIGIGILNDTGSDDEDPYEIGPKISYNRVVGSDKKKKKATATINPAVKAPLFRPSKKTALEKIALGVRKCHDGRLPLGGFVFGKEPDALTSAISSEGKYPPPQVPPGWVSSKKSKSPAGGPAEFVSAAAAAKASTLDPKSRAAILGEKQLPGKSVFDFLSPAARERLVAATGRADLPQAKGEVPAEYALSEEERMNELLSRVPKLDKETAVAAISRGVSSGAPYADDEKKRARYIAFLEYQAGFKPTPGTQPPKMNSEDWLRELTEFYNCARIFKPMTGFMASRFTTSSTTKPGSRGEAGQKDILSKPPPKPQDPAEEAAKLGMFGPMTRSVTDFHPTRLLCKRFNVRPPEHVQPDEEHSTKQAPGGSSRFDVYPDQPVFRPEILTTGVGVGISRESSNGDGSGKSTPAPEPAMVIDPSRNEALEGKRAGEDVFKAIFVTRDRLVNTNTSTTSSDSRPSSRSPTQPSPAIDKLSDAVADPDLVCFTDEVNVELLHHRQAPDEALASGQRSPPPQYPASEASASGSNFRPPPSFQSLFALPNPEAGNHKESALDSDEEEANPNTAAAPAYAPPDNQVAQSSQSSASVASRFQDETKRALPRDSKGESSRSKEEEAEPPPAYSEGYSPLHSFTYLMAAAGGESSIITQVQQGGPPINTLSDINADETITMDLRGTRFTLSRDELLTLPEFVLLSLFPNGLFPEGHMGGGFQEGDAVQVDVGTTDSNYYYGNDEGYYGNGAGVVGDDGGDGDGALSNPIYQQQPPPGEGNAYDEDDDHIGASAPCAAVTVVATPTSQNASHIRSVLRNLEIYIADHYTHTQYDPASLQYMLDFFRGVASSIPATTSEDGSDVVGVDPAAREQRDDSSRRAGIIVLREDLDFYAIPHKQDIGQEEMMDVKRAAAKKLLEQGGIFSGLKKSDEPGTTEAHLIEMLTAGGFNHDDHWGHRAGEPNKAVICSLALARLRSDIRGNEMGNNAVGMAQKLLLFWRKPARRCWWEGVELEGVEGVPQGQKLKVWIRRVWTLEMSVIGLR</sequence>
<proteinExistence type="predicted"/>
<feature type="region of interest" description="Disordered" evidence="1">
    <location>
        <begin position="772"/>
        <end position="894"/>
    </location>
</feature>
<dbReference type="Pfam" id="PF26093">
    <property type="entry name" value="HTH_TGH"/>
    <property type="match status" value="1"/>
</dbReference>
<keyword evidence="4" id="KW-1185">Reference proteome</keyword>
<dbReference type="RefSeq" id="XP_062732508.1">
    <property type="nucleotide sequence ID" value="XM_062872682.1"/>
</dbReference>
<dbReference type="GeneID" id="87891931"/>
<dbReference type="EMBL" id="JAFFGZ010000006">
    <property type="protein sequence ID" value="KAK4643532.1"/>
    <property type="molecule type" value="Genomic_DNA"/>
</dbReference>